<evidence type="ECO:0000313" key="3">
    <source>
        <dbReference type="Proteomes" id="UP000242877"/>
    </source>
</evidence>
<dbReference type="Proteomes" id="UP000242877">
    <property type="component" value="Unassembled WGS sequence"/>
</dbReference>
<feature type="region of interest" description="Disordered" evidence="1">
    <location>
        <begin position="1"/>
        <end position="41"/>
    </location>
</feature>
<dbReference type="VEuPathDB" id="FungiDB:AAP_04997"/>
<name>A0A167W5G1_9EURO</name>
<gene>
    <name evidence="2" type="ORF">AAP_04997</name>
</gene>
<dbReference type="AlphaFoldDB" id="A0A167W5G1"/>
<dbReference type="EMBL" id="AZGZ01000026">
    <property type="protein sequence ID" value="KZZ88425.1"/>
    <property type="molecule type" value="Genomic_DNA"/>
</dbReference>
<evidence type="ECO:0000313" key="2">
    <source>
        <dbReference type="EMBL" id="KZZ88425.1"/>
    </source>
</evidence>
<evidence type="ECO:0000256" key="1">
    <source>
        <dbReference type="SAM" id="MobiDB-lite"/>
    </source>
</evidence>
<keyword evidence="3" id="KW-1185">Reference proteome</keyword>
<organism evidence="2 3">
    <name type="scientific">Ascosphaera apis ARSEF 7405</name>
    <dbReference type="NCBI Taxonomy" id="392613"/>
    <lineage>
        <taxon>Eukaryota</taxon>
        <taxon>Fungi</taxon>
        <taxon>Dikarya</taxon>
        <taxon>Ascomycota</taxon>
        <taxon>Pezizomycotina</taxon>
        <taxon>Eurotiomycetes</taxon>
        <taxon>Eurotiomycetidae</taxon>
        <taxon>Onygenales</taxon>
        <taxon>Ascosphaeraceae</taxon>
        <taxon>Ascosphaera</taxon>
    </lineage>
</organism>
<proteinExistence type="predicted"/>
<comment type="caution">
    <text evidence="2">The sequence shown here is derived from an EMBL/GenBank/DDBJ whole genome shotgun (WGS) entry which is preliminary data.</text>
</comment>
<dbReference type="OrthoDB" id="4204623at2759"/>
<accession>A0A167W5G1</accession>
<protein>
    <submittedName>
        <fullName evidence="2">Uncharacterized protein</fullName>
    </submittedName>
</protein>
<sequence>MPSAPAIPEDKKKKKAGSKGDSQDQESQQRPRSAPPAIPTLDTISYESEPSRMRIHTFFPEPINTPALFNHIQIVFRDVNDNVVEHFPKQNQEFDCRLQLSYDQFILREVIAPAPIAKANRANGKAAVPSLNDDPGTLCTSFPFTPAEVVLRNIPQQKQNGFFSSMRLRSFLKDLLLVDSRPYDTMHVLIPRQFINIKWTPIVLLKVFRKIRISEYHDLRQIYQQYSREWNWTGQKEGGTVERPPAGRLIDIKFDYLTRYHAVMQRFAKDGLRRNWRNEVLQFMKTEKERNLEANMQTGGEPIAEIEAAMLQVELSM</sequence>
<reference evidence="2 3" key="1">
    <citation type="journal article" date="2016" name="Genome Biol. Evol.">
        <title>Divergent and convergent evolution of fungal pathogenicity.</title>
        <authorList>
            <person name="Shang Y."/>
            <person name="Xiao G."/>
            <person name="Zheng P."/>
            <person name="Cen K."/>
            <person name="Zhan S."/>
            <person name="Wang C."/>
        </authorList>
    </citation>
    <scope>NUCLEOTIDE SEQUENCE [LARGE SCALE GENOMIC DNA]</scope>
    <source>
        <strain evidence="2 3">ARSEF 7405</strain>
    </source>
</reference>